<dbReference type="Proteomes" id="UP000051386">
    <property type="component" value="Unassembled WGS sequence"/>
</dbReference>
<gene>
    <name evidence="1" type="ORF">ABB28_13020</name>
</gene>
<sequence>MKAGRATLSYAEMEAAGHFDRPSTPQAVIEYLNACIAESEGDAAIFGEALAYVAGDAGLRAIACECRLPVEVVRRQLYGRRTLTLRTMMGALRALGLALRVDAVEGVRPAD</sequence>
<evidence type="ECO:0000313" key="2">
    <source>
        <dbReference type="Proteomes" id="UP000051386"/>
    </source>
</evidence>
<reference evidence="1 2" key="1">
    <citation type="submission" date="2015-05" db="EMBL/GenBank/DDBJ databases">
        <title>Genome sequencing and analysis of members of genus Stenotrophomonas.</title>
        <authorList>
            <person name="Patil P.P."/>
            <person name="Midha S."/>
            <person name="Patil P.B."/>
        </authorList>
    </citation>
    <scope>NUCLEOTIDE SEQUENCE [LARGE SCALE GENOMIC DNA]</scope>
    <source>
        <strain evidence="1 2">DSM 21508</strain>
    </source>
</reference>
<dbReference type="RefSeq" id="WP_057509014.1">
    <property type="nucleotide sequence ID" value="NZ_JANUEG010000021.1"/>
</dbReference>
<organism evidence="1 2">
    <name type="scientific">Stenotrophomonas chelatiphaga</name>
    <dbReference type="NCBI Taxonomy" id="517011"/>
    <lineage>
        <taxon>Bacteria</taxon>
        <taxon>Pseudomonadati</taxon>
        <taxon>Pseudomonadota</taxon>
        <taxon>Gammaproteobacteria</taxon>
        <taxon>Lysobacterales</taxon>
        <taxon>Lysobacteraceae</taxon>
        <taxon>Stenotrophomonas</taxon>
    </lineage>
</organism>
<accession>A0A0R0CSW2</accession>
<name>A0A0R0CSW2_9GAMM</name>
<keyword evidence="2" id="KW-1185">Reference proteome</keyword>
<dbReference type="EMBL" id="LDJK01000060">
    <property type="protein sequence ID" value="KRG72985.1"/>
    <property type="molecule type" value="Genomic_DNA"/>
</dbReference>
<dbReference type="AlphaFoldDB" id="A0A0R0CSW2"/>
<comment type="caution">
    <text evidence="1">The sequence shown here is derived from an EMBL/GenBank/DDBJ whole genome shotgun (WGS) entry which is preliminary data.</text>
</comment>
<evidence type="ECO:0000313" key="1">
    <source>
        <dbReference type="EMBL" id="KRG72985.1"/>
    </source>
</evidence>
<proteinExistence type="predicted"/>
<protein>
    <submittedName>
        <fullName evidence="1">Uncharacterized protein</fullName>
    </submittedName>
</protein>
<dbReference type="PATRIC" id="fig|517011.3.peg.2522"/>